<evidence type="ECO:0000256" key="2">
    <source>
        <dbReference type="SAM" id="Phobius"/>
    </source>
</evidence>
<evidence type="ECO:0000313" key="3">
    <source>
        <dbReference type="EMBL" id="KAK4156423.1"/>
    </source>
</evidence>
<reference evidence="3" key="2">
    <citation type="submission" date="2023-05" db="EMBL/GenBank/DDBJ databases">
        <authorList>
            <consortium name="Lawrence Berkeley National Laboratory"/>
            <person name="Steindorff A."/>
            <person name="Hensen N."/>
            <person name="Bonometti L."/>
            <person name="Westerberg I."/>
            <person name="Brannstrom I.O."/>
            <person name="Guillou S."/>
            <person name="Cros-Aarteil S."/>
            <person name="Calhoun S."/>
            <person name="Haridas S."/>
            <person name="Kuo A."/>
            <person name="Mondo S."/>
            <person name="Pangilinan J."/>
            <person name="Riley R."/>
            <person name="Labutti K."/>
            <person name="Andreopoulos B."/>
            <person name="Lipzen A."/>
            <person name="Chen C."/>
            <person name="Yanf M."/>
            <person name="Daum C."/>
            <person name="Ng V."/>
            <person name="Clum A."/>
            <person name="Ohm R."/>
            <person name="Martin F."/>
            <person name="Silar P."/>
            <person name="Natvig D."/>
            <person name="Lalanne C."/>
            <person name="Gautier V."/>
            <person name="Ament-Velasquez S.L."/>
            <person name="Kruys A."/>
            <person name="Hutchinson M.I."/>
            <person name="Powell A.J."/>
            <person name="Barry K."/>
            <person name="Miller A.N."/>
            <person name="Grigoriev I.V."/>
            <person name="Debuchy R."/>
            <person name="Gladieux P."/>
            <person name="Thoren M.H."/>
            <person name="Johannesson H."/>
        </authorList>
    </citation>
    <scope>NUCLEOTIDE SEQUENCE</scope>
    <source>
        <strain evidence="3">CBS 538.74</strain>
    </source>
</reference>
<protein>
    <submittedName>
        <fullName evidence="3">Uncharacterized protein</fullName>
    </submittedName>
</protein>
<keyword evidence="4" id="KW-1185">Reference proteome</keyword>
<dbReference type="PANTHER" id="PTHR42077">
    <property type="entry name" value="YALI0F30239P"/>
    <property type="match status" value="1"/>
</dbReference>
<evidence type="ECO:0000313" key="4">
    <source>
        <dbReference type="Proteomes" id="UP001302745"/>
    </source>
</evidence>
<dbReference type="AlphaFoldDB" id="A0AAN6VRE8"/>
<dbReference type="Proteomes" id="UP001302745">
    <property type="component" value="Unassembled WGS sequence"/>
</dbReference>
<name>A0AAN6VRE8_9PEZI</name>
<keyword evidence="2" id="KW-1133">Transmembrane helix</keyword>
<evidence type="ECO:0000256" key="1">
    <source>
        <dbReference type="SAM" id="MobiDB-lite"/>
    </source>
</evidence>
<keyword evidence="2" id="KW-0472">Membrane</keyword>
<keyword evidence="2" id="KW-0812">Transmembrane</keyword>
<gene>
    <name evidence="3" type="ORF">C8A00DRAFT_41104</name>
</gene>
<dbReference type="EMBL" id="MU856868">
    <property type="protein sequence ID" value="KAK4156423.1"/>
    <property type="molecule type" value="Genomic_DNA"/>
</dbReference>
<comment type="caution">
    <text evidence="3">The sequence shown here is derived from an EMBL/GenBank/DDBJ whole genome shotgun (WGS) entry which is preliminary data.</text>
</comment>
<dbReference type="PANTHER" id="PTHR42077:SF1">
    <property type="entry name" value="YALI0F30239P"/>
    <property type="match status" value="1"/>
</dbReference>
<organism evidence="3 4">
    <name type="scientific">Chaetomidium leptoderma</name>
    <dbReference type="NCBI Taxonomy" id="669021"/>
    <lineage>
        <taxon>Eukaryota</taxon>
        <taxon>Fungi</taxon>
        <taxon>Dikarya</taxon>
        <taxon>Ascomycota</taxon>
        <taxon>Pezizomycotina</taxon>
        <taxon>Sordariomycetes</taxon>
        <taxon>Sordariomycetidae</taxon>
        <taxon>Sordariales</taxon>
        <taxon>Chaetomiaceae</taxon>
        <taxon>Chaetomidium</taxon>
    </lineage>
</organism>
<feature type="transmembrane region" description="Helical" evidence="2">
    <location>
        <begin position="20"/>
        <end position="42"/>
    </location>
</feature>
<feature type="region of interest" description="Disordered" evidence="1">
    <location>
        <begin position="93"/>
        <end position="132"/>
    </location>
</feature>
<reference evidence="3" key="1">
    <citation type="journal article" date="2023" name="Mol. Phylogenet. Evol.">
        <title>Genome-scale phylogeny and comparative genomics of the fungal order Sordariales.</title>
        <authorList>
            <person name="Hensen N."/>
            <person name="Bonometti L."/>
            <person name="Westerberg I."/>
            <person name="Brannstrom I.O."/>
            <person name="Guillou S."/>
            <person name="Cros-Aarteil S."/>
            <person name="Calhoun S."/>
            <person name="Haridas S."/>
            <person name="Kuo A."/>
            <person name="Mondo S."/>
            <person name="Pangilinan J."/>
            <person name="Riley R."/>
            <person name="LaButti K."/>
            <person name="Andreopoulos B."/>
            <person name="Lipzen A."/>
            <person name="Chen C."/>
            <person name="Yan M."/>
            <person name="Daum C."/>
            <person name="Ng V."/>
            <person name="Clum A."/>
            <person name="Steindorff A."/>
            <person name="Ohm R.A."/>
            <person name="Martin F."/>
            <person name="Silar P."/>
            <person name="Natvig D.O."/>
            <person name="Lalanne C."/>
            <person name="Gautier V."/>
            <person name="Ament-Velasquez S.L."/>
            <person name="Kruys A."/>
            <person name="Hutchinson M.I."/>
            <person name="Powell A.J."/>
            <person name="Barry K."/>
            <person name="Miller A.N."/>
            <person name="Grigoriev I.V."/>
            <person name="Debuchy R."/>
            <person name="Gladieux P."/>
            <person name="Hiltunen Thoren M."/>
            <person name="Johannesson H."/>
        </authorList>
    </citation>
    <scope>NUCLEOTIDE SEQUENCE</scope>
    <source>
        <strain evidence="3">CBS 538.74</strain>
    </source>
</reference>
<sequence>MAWGKQKAQTPPSTIRQLLPLIITLVILSAVAWVCYQIYVSLGKIKTQARRQMGDKVVFTKDGVRVKVQNMEAESYLDRTQSWVVKAWELGSSSSTNEQNDAAKRKRHASANGVSRAVLTKPKPGESHHHHG</sequence>
<proteinExistence type="predicted"/>
<feature type="compositionally biased region" description="Basic and acidic residues" evidence="1">
    <location>
        <begin position="123"/>
        <end position="132"/>
    </location>
</feature>
<accession>A0AAN6VRE8</accession>